<proteinExistence type="predicted"/>
<dbReference type="PANTHER" id="PTHR14663:SF2">
    <property type="entry name" value="METHYLTRANSFERASE NSUN7-RELATED"/>
    <property type="match status" value="1"/>
</dbReference>
<evidence type="ECO:0000313" key="3">
    <source>
        <dbReference type="Proteomes" id="UP000594454"/>
    </source>
</evidence>
<dbReference type="Gene3D" id="3.40.50.150">
    <property type="entry name" value="Vaccinia Virus protein VP39"/>
    <property type="match status" value="1"/>
</dbReference>
<feature type="region of interest" description="Disordered" evidence="1">
    <location>
        <begin position="506"/>
        <end position="581"/>
    </location>
</feature>
<feature type="compositionally biased region" description="Polar residues" evidence="1">
    <location>
        <begin position="690"/>
        <end position="704"/>
    </location>
</feature>
<feature type="compositionally biased region" description="Polar residues" evidence="1">
    <location>
        <begin position="508"/>
        <end position="518"/>
    </location>
</feature>
<evidence type="ECO:0000313" key="2">
    <source>
        <dbReference type="EMBL" id="CAD7081048.1"/>
    </source>
</evidence>
<sequence length="877" mass="100508">MRPKSPEVSKKGEKSLWDAAKIFQNVSPLTSPSSSRASNSKKREKCIRRHPIRFMDINVIGNWTLKNIAMAGKLLRKPPIPVQFYDEDEMRKVYSLIYDVFRYKNVLSEALTDIGFFALYPQLKNDQSRVWLLLFELYVRHFLKRHPDETDLQDLIYREADLEDIANHLWEHRVRLAAAISRLRIKNGALQLSQLLPAHLKDEKVSLAVTNPVVSGWINPFKMKDISMAAAMLEKLGLTEALADEDGVEQPLQQCQYKWDKLCPLFISCIPRDRSKFSQSEMVKKNFFILQDKAFSVAPAILSRLLDYFELEGDVVQTHVSSPRSTAYLAALFYSVNRINNFLAFGAGNKLNDYKNFMKSLGISNVRLFSESFCKIPMESEVLDLVVGIFATPPNSFSGIADPIDLICSRGGDLNMLEALTESKISLDGKKRIVQLLDEQKETLRLALSRPHVQFVLYETYSIVGSENQDMVQKAVEDINQRTFERHLHIHNEKKKLEALDHFEKANNRTTSSPQASPKRQPISAERKTRESIPKTMKNTLNRKQKFASRRSQLSSSGSSNISSTSNLNSPSSSKLSEADTVSIPDNEQFVVGEVPEFCLNEEKCVKFNSLGCYVSLLHRKQISKLDEKRLMKIAENKRLTGHSDRKRFFRIKSSKLDEKEDVKGKDDNSKSLRSKKAVASLIERLNRPTHASMNRSTAQNTLPANRRQHSSHDLMRATCTRHNHHHTDEYNSQGGSSAYMSALRLDPRAKRWWQETAHYINNLRLLERRKRRYKLQHGNDTSLQPLQLSYIDNRNSNIQRDSSRLRGGMISNTKPCPVTVNHLEFKGLEVLENGHMSFFNQPTKKSPSFQIAHRPIISRKPLGRYLLKDSQLVLSY</sequence>
<feature type="compositionally biased region" description="Low complexity" evidence="1">
    <location>
        <begin position="552"/>
        <end position="576"/>
    </location>
</feature>
<evidence type="ECO:0000256" key="1">
    <source>
        <dbReference type="SAM" id="MobiDB-lite"/>
    </source>
</evidence>
<dbReference type="OMA" id="DQMSTLK"/>
<dbReference type="InterPro" id="IPR042620">
    <property type="entry name" value="NSUN7"/>
</dbReference>
<organism evidence="2 3">
    <name type="scientific">Hermetia illucens</name>
    <name type="common">Black soldier fly</name>
    <dbReference type="NCBI Taxonomy" id="343691"/>
    <lineage>
        <taxon>Eukaryota</taxon>
        <taxon>Metazoa</taxon>
        <taxon>Ecdysozoa</taxon>
        <taxon>Arthropoda</taxon>
        <taxon>Hexapoda</taxon>
        <taxon>Insecta</taxon>
        <taxon>Pterygota</taxon>
        <taxon>Neoptera</taxon>
        <taxon>Endopterygota</taxon>
        <taxon>Diptera</taxon>
        <taxon>Brachycera</taxon>
        <taxon>Stratiomyomorpha</taxon>
        <taxon>Stratiomyidae</taxon>
        <taxon>Hermetiinae</taxon>
        <taxon>Hermetia</taxon>
    </lineage>
</organism>
<gene>
    <name evidence="2" type="ORF">HERILL_LOCUS4173</name>
</gene>
<dbReference type="AlphaFoldDB" id="A0A7R8YPV9"/>
<dbReference type="InterPro" id="IPR029063">
    <property type="entry name" value="SAM-dependent_MTases_sf"/>
</dbReference>
<dbReference type="PANTHER" id="PTHR14663">
    <property type="entry name" value="METHYLTRANSFERASE NSUN7-RELATED"/>
    <property type="match status" value="1"/>
</dbReference>
<name>A0A7R8YPV9_HERIL</name>
<protein>
    <submittedName>
        <fullName evidence="2">Uncharacterized protein</fullName>
    </submittedName>
</protein>
<dbReference type="InParanoid" id="A0A7R8YPV9"/>
<dbReference type="OrthoDB" id="6817893at2759"/>
<keyword evidence="3" id="KW-1185">Reference proteome</keyword>
<dbReference type="EMBL" id="LR899010">
    <property type="protein sequence ID" value="CAD7081048.1"/>
    <property type="molecule type" value="Genomic_DNA"/>
</dbReference>
<reference evidence="2 3" key="1">
    <citation type="submission" date="2020-11" db="EMBL/GenBank/DDBJ databases">
        <authorList>
            <person name="Wallbank WR R."/>
            <person name="Pardo Diaz C."/>
            <person name="Kozak K."/>
            <person name="Martin S."/>
            <person name="Jiggins C."/>
            <person name="Moest M."/>
            <person name="Warren A I."/>
            <person name="Generalovic N T."/>
            <person name="Byers J.R.P. K."/>
            <person name="Montejo-Kovacevich G."/>
            <person name="Yen C E."/>
        </authorList>
    </citation>
    <scope>NUCLEOTIDE SEQUENCE [LARGE SCALE GENOMIC DNA]</scope>
</reference>
<dbReference type="Proteomes" id="UP000594454">
    <property type="component" value="Chromosome 2"/>
</dbReference>
<feature type="region of interest" description="Disordered" evidence="1">
    <location>
        <begin position="682"/>
        <end position="711"/>
    </location>
</feature>
<accession>A0A7R8YPV9</accession>